<dbReference type="GO" id="GO:0005975">
    <property type="term" value="P:carbohydrate metabolic process"/>
    <property type="evidence" value="ECO:0007669"/>
    <property type="project" value="InterPro"/>
</dbReference>
<dbReference type="EMBL" id="JAESDN010000002">
    <property type="protein sequence ID" value="KAG7055738.1"/>
    <property type="molecule type" value="Genomic_DNA"/>
</dbReference>
<name>A0A9P7RFH7_9PEZI</name>
<dbReference type="Gene3D" id="1.50.10.10">
    <property type="match status" value="1"/>
</dbReference>
<dbReference type="InterPro" id="IPR035396">
    <property type="entry name" value="Bac_rhamnosid6H"/>
</dbReference>
<dbReference type="SUPFAM" id="SSF48208">
    <property type="entry name" value="Six-hairpin glycosidases"/>
    <property type="match status" value="1"/>
</dbReference>
<keyword evidence="3" id="KW-0378">Hydrolase</keyword>
<dbReference type="Proteomes" id="UP000699042">
    <property type="component" value="Unassembled WGS sequence"/>
</dbReference>
<protein>
    <submittedName>
        <fullName evidence="3">Glycoside hydrolase family 78 protein</fullName>
    </submittedName>
</protein>
<evidence type="ECO:0000259" key="2">
    <source>
        <dbReference type="Pfam" id="PF17389"/>
    </source>
</evidence>
<dbReference type="AlphaFoldDB" id="A0A9P7RFH7"/>
<proteinExistence type="predicted"/>
<dbReference type="GO" id="GO:0016787">
    <property type="term" value="F:hydrolase activity"/>
    <property type="evidence" value="ECO:0007669"/>
    <property type="project" value="UniProtKB-KW"/>
</dbReference>
<evidence type="ECO:0000313" key="4">
    <source>
        <dbReference type="Proteomes" id="UP000699042"/>
    </source>
</evidence>
<accession>A0A9P7RFH7</accession>
<dbReference type="PANTHER" id="PTHR34987:SF6">
    <property type="entry name" value="ALPHA-L-RHAMNOSIDASE SIX-HAIRPIN GLYCOSIDASE DOMAIN-CONTAINING PROTEIN"/>
    <property type="match status" value="1"/>
</dbReference>
<dbReference type="InterPro" id="IPR012341">
    <property type="entry name" value="6hp_glycosidase-like_sf"/>
</dbReference>
<dbReference type="InterPro" id="IPR008928">
    <property type="entry name" value="6-hairpin_glycosidase_sf"/>
</dbReference>
<gene>
    <name evidence="3" type="ORF">JMJ77_008190</name>
</gene>
<keyword evidence="4" id="KW-1185">Reference proteome</keyword>
<sequence>MAPMMARVIRLTLLLLFSSVLLVSTASTTDPDPARPWEAYINSPSTRTVLPQRIHAVSGPANVTTSADDGSFVLTLQPGGQVSLDFGYVGGLLSMMTESNNTSSSPSNSSEPRFSLAFAESPSFVREISDDTGATPTQDYDKALNVTIPASSSTTPYAYTMPKERFRGGFKYLTLHAFRPVTITSIICHLAYSPSQPNPALWAGHFHTPDDDLLTRIWHAGVFTAQTNIAPPNTSRWLPQVKPGWAYNATLGVEGPMLLDGAKRDRAVWPGDLGIAGTTAYLGLGDAGLESVFFALETMFLYQNASTGQLPFAGPTTGSWRRSAKSDTYHAWTLIACFNYAVFTRDEAWVDGRWGNIIAGVNYILRALDASNGIGLAEQVETNDWARLGGGGYNSALNALNYHALFSLASLAADTATDSNDRGEQATTWAAAAAKLKTAYNAALWDASASQYRDNETAAGALLFPQDGNALALQYNLTTSPAQASSLSAALLRNWNAIGPVTPELPDTISPFISSIEVLAHFAARKPRRGLRLMRRTWGYMLDSPLMTGTTLVEGMSANGSLYYRSQRGYNYDAAYTSLSHSWSTGPTQALSFKVVGLEVVGWGRWRFEPQMGDLRRAEAGWRDGKGGEYGAVVVVEGGGGDDGQGEDGVLEAEILTPNGTEGVLEIPYCEVLLVDGEKWDGGRLQGGRTKVRGEGCRLLAAAMSLPFSTAAPVAEADTTSNVATTDNAATISSIEARACPYANWFKCIDVQTNLCILQCIGAGRRSAPCLNGCFAKANSACGAYGCGQ</sequence>
<feature type="signal peptide" evidence="1">
    <location>
        <begin position="1"/>
        <end position="28"/>
    </location>
</feature>
<organism evidence="3 4">
    <name type="scientific">Colletotrichum scovillei</name>
    <dbReference type="NCBI Taxonomy" id="1209932"/>
    <lineage>
        <taxon>Eukaryota</taxon>
        <taxon>Fungi</taxon>
        <taxon>Dikarya</taxon>
        <taxon>Ascomycota</taxon>
        <taxon>Pezizomycotina</taxon>
        <taxon>Sordariomycetes</taxon>
        <taxon>Hypocreomycetidae</taxon>
        <taxon>Glomerellales</taxon>
        <taxon>Glomerellaceae</taxon>
        <taxon>Colletotrichum</taxon>
        <taxon>Colletotrichum acutatum species complex</taxon>
    </lineage>
</organism>
<feature type="chain" id="PRO_5040455324" evidence="1">
    <location>
        <begin position="29"/>
        <end position="789"/>
    </location>
</feature>
<evidence type="ECO:0000256" key="1">
    <source>
        <dbReference type="SAM" id="SignalP"/>
    </source>
</evidence>
<dbReference type="Pfam" id="PF17389">
    <property type="entry name" value="Bac_rhamnosid6H"/>
    <property type="match status" value="1"/>
</dbReference>
<keyword evidence="1" id="KW-0732">Signal</keyword>
<comment type="caution">
    <text evidence="3">The sequence shown here is derived from an EMBL/GenBank/DDBJ whole genome shotgun (WGS) entry which is preliminary data.</text>
</comment>
<evidence type="ECO:0000313" key="3">
    <source>
        <dbReference type="EMBL" id="KAG7055738.1"/>
    </source>
</evidence>
<feature type="domain" description="Alpha-L-rhamnosidase six-hairpin glycosidase" evidence="2">
    <location>
        <begin position="259"/>
        <end position="492"/>
    </location>
</feature>
<dbReference type="PANTHER" id="PTHR34987">
    <property type="entry name" value="C, PUTATIVE (AFU_ORTHOLOGUE AFUA_3G02880)-RELATED"/>
    <property type="match status" value="1"/>
</dbReference>
<reference evidence="3" key="1">
    <citation type="submission" date="2021-05" db="EMBL/GenBank/DDBJ databases">
        <title>Comparative genomics of three Colletotrichum scovillei strains and genetic complementation revealed genes involved fungal growth and virulence on chili pepper.</title>
        <authorList>
            <person name="Hsieh D.-K."/>
            <person name="Chuang S.-C."/>
            <person name="Chen C.-Y."/>
            <person name="Chao Y.-T."/>
            <person name="Lu M.-Y.J."/>
            <person name="Lee M.-H."/>
            <person name="Shih M.-C."/>
        </authorList>
    </citation>
    <scope>NUCLEOTIDE SEQUENCE</scope>
    <source>
        <strain evidence="3">Coll-153</strain>
    </source>
</reference>